<keyword evidence="2" id="KW-1185">Reference proteome</keyword>
<gene>
    <name evidence="1" type="ORF">FVB9532_02758</name>
</gene>
<reference evidence="1" key="1">
    <citation type="submission" date="2019-09" db="EMBL/GenBank/DDBJ databases">
        <authorList>
            <person name="Rodrigo-Torres L."/>
            <person name="Arahal R. D."/>
            <person name="Lucena T."/>
        </authorList>
    </citation>
    <scope>NUCLEOTIDE SEQUENCE</scope>
    <source>
        <strain evidence="1">ISS653</strain>
    </source>
</reference>
<evidence type="ECO:0000313" key="2">
    <source>
        <dbReference type="Proteomes" id="UP000356253"/>
    </source>
</evidence>
<dbReference type="EMBL" id="CABVMM010000010">
    <property type="protein sequence ID" value="VVV01466.1"/>
    <property type="molecule type" value="Genomic_DNA"/>
</dbReference>
<organism evidence="1 2">
    <name type="scientific">Mesonia oceanica</name>
    <dbReference type="NCBI Taxonomy" id="2687242"/>
    <lineage>
        <taxon>Bacteria</taxon>
        <taxon>Pseudomonadati</taxon>
        <taxon>Bacteroidota</taxon>
        <taxon>Flavobacteriia</taxon>
        <taxon>Flavobacteriales</taxon>
        <taxon>Flavobacteriaceae</taxon>
        <taxon>Mesonia</taxon>
    </lineage>
</organism>
<protein>
    <submittedName>
        <fullName evidence="1">Uncharacterized protein</fullName>
    </submittedName>
</protein>
<dbReference type="Proteomes" id="UP000356253">
    <property type="component" value="Unassembled WGS sequence"/>
</dbReference>
<accession>A0AC61YAD1</accession>
<evidence type="ECO:0000313" key="1">
    <source>
        <dbReference type="EMBL" id="VVV01466.1"/>
    </source>
</evidence>
<comment type="caution">
    <text evidence="1">The sequence shown here is derived from an EMBL/GenBank/DDBJ whole genome shotgun (WGS) entry which is preliminary data.</text>
</comment>
<proteinExistence type="predicted"/>
<name>A0AC61YAD1_9FLAO</name>
<sequence length="387" mass="42805">MNYKTNILAIILVIIGLRVHAQDENILIGINSPAYGIKIKTNFQNTGWARSFTIANENATEDFIQFGANGHSDSNGISSFRYGYIGRKYNDTFMVFRPNGNVGIGTTTPSEKLQIAEGNLNIFGYHTSRYIRFTETKGNYNGAFINYDGTNNVLNIGVNNVISNDPSNDYNAISIVRSTGNVGIGNSNPSRALVINGSAADNLVLKRNGGTDANNTIKFENENVNMYAGASTSNDFAIGFHPNLNSNAKFIISSNTGNVGIGTTNPGIWKLAVNGEIRAKEIKVETGWSDFVFENTYQLPSLKEVENHIQQKGHLKDIPSAKEVEENGIFLGEMDAKLLQKIEELTLYTIQQQKEIEILKAENKEIKQLNKKLIELQNKLDKLIQVK</sequence>